<dbReference type="PANTHER" id="PTHR34276:SF1">
    <property type="entry name" value="MINI-RIBONUCLEASE 3"/>
    <property type="match status" value="1"/>
</dbReference>
<evidence type="ECO:0000259" key="4">
    <source>
        <dbReference type="Pfam" id="PF00636"/>
    </source>
</evidence>
<dbReference type="GO" id="GO:0006396">
    <property type="term" value="P:RNA processing"/>
    <property type="evidence" value="ECO:0007669"/>
    <property type="project" value="InterPro"/>
</dbReference>
<organism evidence="5 6">
    <name type="scientific">Candidatus Scatenecus faecavium</name>
    <dbReference type="NCBI Taxonomy" id="2840915"/>
    <lineage>
        <taxon>Bacteria</taxon>
        <taxon>Candidatus Scatenecus</taxon>
    </lineage>
</organism>
<dbReference type="InterPro" id="IPR036389">
    <property type="entry name" value="RNase_III_sf"/>
</dbReference>
<feature type="domain" description="RNase III" evidence="4">
    <location>
        <begin position="9"/>
        <end position="102"/>
    </location>
</feature>
<dbReference type="Gene3D" id="1.10.1520.10">
    <property type="entry name" value="Ribonuclease III domain"/>
    <property type="match status" value="1"/>
</dbReference>
<name>A0A9D1FWE8_9BACT</name>
<protein>
    <submittedName>
        <fullName evidence="5">Mini-ribonuclease 3</fullName>
    </submittedName>
</protein>
<dbReference type="SUPFAM" id="SSF69065">
    <property type="entry name" value="RNase III domain-like"/>
    <property type="match status" value="1"/>
</dbReference>
<keyword evidence="1" id="KW-0540">Nuclease</keyword>
<proteinExistence type="inferred from homology"/>
<dbReference type="HAMAP" id="MF_01468">
    <property type="entry name" value="RNase_Mini_III"/>
    <property type="match status" value="1"/>
</dbReference>
<evidence type="ECO:0000256" key="1">
    <source>
        <dbReference type="ARBA" id="ARBA00022722"/>
    </source>
</evidence>
<accession>A0A9D1FWE8</accession>
<keyword evidence="3" id="KW-0378">Hydrolase</keyword>
<evidence type="ECO:0000313" key="6">
    <source>
        <dbReference type="Proteomes" id="UP000824139"/>
    </source>
</evidence>
<dbReference type="PANTHER" id="PTHR34276">
    <property type="entry name" value="MINI-RIBONUCLEASE 3"/>
    <property type="match status" value="1"/>
</dbReference>
<dbReference type="InterPro" id="IPR008226">
    <property type="entry name" value="Mini3_fam"/>
</dbReference>
<evidence type="ECO:0000256" key="2">
    <source>
        <dbReference type="ARBA" id="ARBA00022759"/>
    </source>
</evidence>
<dbReference type="EMBL" id="DVJO01000147">
    <property type="protein sequence ID" value="HIS83270.1"/>
    <property type="molecule type" value="Genomic_DNA"/>
</dbReference>
<dbReference type="PIRSF" id="PIRSF005520">
    <property type="entry name" value="UCP005520"/>
    <property type="match status" value="1"/>
</dbReference>
<sequence length="120" mass="14191">MEEMNLRNYAYLGDAVWELHIRKKTVHLTNNAKKLHGLTTEKVKGSFQAQLLNELEEILTEEEKEIARRGRNLPIPVGRRSNQSEYRQATAFETLIGWWYLNDIERYNFIINIIDNIKSE</sequence>
<dbReference type="Pfam" id="PF00636">
    <property type="entry name" value="Ribonuclease_3"/>
    <property type="match status" value="1"/>
</dbReference>
<reference evidence="5" key="1">
    <citation type="submission" date="2020-10" db="EMBL/GenBank/DDBJ databases">
        <authorList>
            <person name="Gilroy R."/>
        </authorList>
    </citation>
    <scope>NUCLEOTIDE SEQUENCE</scope>
    <source>
        <strain evidence="5">CHK152-2994</strain>
    </source>
</reference>
<comment type="caution">
    <text evidence="5">The sequence shown here is derived from an EMBL/GenBank/DDBJ whole genome shotgun (WGS) entry which is preliminary data.</text>
</comment>
<dbReference type="InterPro" id="IPR000999">
    <property type="entry name" value="RNase_III_dom"/>
</dbReference>
<dbReference type="GO" id="GO:0004525">
    <property type="term" value="F:ribonuclease III activity"/>
    <property type="evidence" value="ECO:0007669"/>
    <property type="project" value="InterPro"/>
</dbReference>
<evidence type="ECO:0000313" key="5">
    <source>
        <dbReference type="EMBL" id="HIS83270.1"/>
    </source>
</evidence>
<gene>
    <name evidence="5" type="ORF">IAD41_06680</name>
</gene>
<reference evidence="5" key="2">
    <citation type="journal article" date="2021" name="PeerJ">
        <title>Extensive microbial diversity within the chicken gut microbiome revealed by metagenomics and culture.</title>
        <authorList>
            <person name="Gilroy R."/>
            <person name="Ravi A."/>
            <person name="Getino M."/>
            <person name="Pursley I."/>
            <person name="Horton D.L."/>
            <person name="Alikhan N.F."/>
            <person name="Baker D."/>
            <person name="Gharbi K."/>
            <person name="Hall N."/>
            <person name="Watson M."/>
            <person name="Adriaenssens E.M."/>
            <person name="Foster-Nyarko E."/>
            <person name="Jarju S."/>
            <person name="Secka A."/>
            <person name="Antonio M."/>
            <person name="Oren A."/>
            <person name="Chaudhuri R.R."/>
            <person name="La Ragione R."/>
            <person name="Hildebrand F."/>
            <person name="Pallen M.J."/>
        </authorList>
    </citation>
    <scope>NUCLEOTIDE SEQUENCE</scope>
    <source>
        <strain evidence="5">CHK152-2994</strain>
    </source>
</reference>
<dbReference type="Proteomes" id="UP000824139">
    <property type="component" value="Unassembled WGS sequence"/>
</dbReference>
<dbReference type="AlphaFoldDB" id="A0A9D1FWE8"/>
<keyword evidence="2" id="KW-0255">Endonuclease</keyword>
<evidence type="ECO:0000256" key="3">
    <source>
        <dbReference type="ARBA" id="ARBA00022801"/>
    </source>
</evidence>